<sequence length="452" mass="49825">MTGSARHLHKLVAKNVKLFRLAWQKTSRLIQNKLPSSLRPTQAELQPVYARNAPKHPLHRIAYLKQSKGRWYTTHSTINAAVRRYTSGAAKAAKYDRSSFPKSTIGNAVNSLSGRAPFATTLRPNLTGGTLNRTAGGYALGSGRVGGARYFSHTPAAPAQVVHNVSQAVRAFLISGQKAQFDGVNPHTGEKRYRSVTALQKEVGRKMNSLPKATPGSFIEFNINPTITALTPLSAVAGYTPVAQESLNSEGLLDVLSIDFSRSLKDLAAILNDLKRLSDLGDLPITYLASSLRVHFPGCDADTVERLCDELGVRRGLVRQDEDFDAFAGTEIALLFPFAPSKTVSECEFFEKPVEGRVIQHERIDWRNMLSPEDESVASVEYSTLSDDGLAVDELCEDNPWISSPSGYESVRSSEFEESVPSREAQDYHSPLEYQGFEGIYRFIEQCDAARR</sequence>
<reference evidence="1" key="1">
    <citation type="submission" date="2022-10" db="EMBL/GenBank/DDBJ databases">
        <title>Culturing micro-colonial fungi from biological soil crusts in the Mojave desert and describing Neophaeococcomyces mojavensis, and introducing the new genera and species Taxawa tesnikishii.</title>
        <authorList>
            <person name="Kurbessoian T."/>
            <person name="Stajich J.E."/>
        </authorList>
    </citation>
    <scope>NUCLEOTIDE SEQUENCE</scope>
    <source>
        <strain evidence="1">TK_1</strain>
    </source>
</reference>
<comment type="caution">
    <text evidence="1">The sequence shown here is derived from an EMBL/GenBank/DDBJ whole genome shotgun (WGS) entry which is preliminary data.</text>
</comment>
<dbReference type="Proteomes" id="UP001172684">
    <property type="component" value="Unassembled WGS sequence"/>
</dbReference>
<accession>A0ABQ9P2Q7</accession>
<evidence type="ECO:0000313" key="1">
    <source>
        <dbReference type="EMBL" id="KAJ9668548.1"/>
    </source>
</evidence>
<name>A0ABQ9P2Q7_9PEZI</name>
<evidence type="ECO:0008006" key="3">
    <source>
        <dbReference type="Google" id="ProtNLM"/>
    </source>
</evidence>
<keyword evidence="2" id="KW-1185">Reference proteome</keyword>
<evidence type="ECO:0000313" key="2">
    <source>
        <dbReference type="Proteomes" id="UP001172684"/>
    </source>
</evidence>
<gene>
    <name evidence="1" type="ORF">H2201_001190</name>
</gene>
<proteinExistence type="predicted"/>
<protein>
    <recommendedName>
        <fullName evidence="3">Casein kinase II beta 2 subunit</fullName>
    </recommendedName>
</protein>
<dbReference type="EMBL" id="JAPDRL010000006">
    <property type="protein sequence ID" value="KAJ9668548.1"/>
    <property type="molecule type" value="Genomic_DNA"/>
</dbReference>
<organism evidence="1 2">
    <name type="scientific">Coniosporium apollinis</name>
    <dbReference type="NCBI Taxonomy" id="61459"/>
    <lineage>
        <taxon>Eukaryota</taxon>
        <taxon>Fungi</taxon>
        <taxon>Dikarya</taxon>
        <taxon>Ascomycota</taxon>
        <taxon>Pezizomycotina</taxon>
        <taxon>Dothideomycetes</taxon>
        <taxon>Dothideomycetes incertae sedis</taxon>
        <taxon>Coniosporium</taxon>
    </lineage>
</organism>
<dbReference type="PANTHER" id="PTHR42342">
    <property type="entry name" value="STATIONARY PHASE PROTEIN 5"/>
    <property type="match status" value="1"/>
</dbReference>
<dbReference type="InterPro" id="IPR038816">
    <property type="entry name" value="Stationary_phase_5"/>
</dbReference>
<dbReference type="PANTHER" id="PTHR42342:SF1">
    <property type="entry name" value="STATIONARY PHASE PROTEIN 5"/>
    <property type="match status" value="1"/>
</dbReference>